<organism evidence="2 3">
    <name type="scientific">Cephaloticoccus primus</name>
    <dbReference type="NCBI Taxonomy" id="1548207"/>
    <lineage>
        <taxon>Bacteria</taxon>
        <taxon>Pseudomonadati</taxon>
        <taxon>Verrucomicrobiota</taxon>
        <taxon>Opitutia</taxon>
        <taxon>Opitutales</taxon>
        <taxon>Opitutaceae</taxon>
        <taxon>Cephaloticoccus</taxon>
    </lineage>
</organism>
<keyword evidence="3" id="KW-1185">Reference proteome</keyword>
<evidence type="ECO:0000259" key="1">
    <source>
        <dbReference type="Pfam" id="PF00561"/>
    </source>
</evidence>
<dbReference type="GO" id="GO:0016787">
    <property type="term" value="F:hydrolase activity"/>
    <property type="evidence" value="ECO:0007669"/>
    <property type="project" value="UniProtKB-KW"/>
</dbReference>
<dbReference type="EMBL" id="LSZQ01000042">
    <property type="protein sequence ID" value="KXU35840.1"/>
    <property type="molecule type" value="Genomic_DNA"/>
</dbReference>
<dbReference type="InterPro" id="IPR029058">
    <property type="entry name" value="AB_hydrolase_fold"/>
</dbReference>
<dbReference type="PRINTS" id="PR00111">
    <property type="entry name" value="ABHYDROLASE"/>
</dbReference>
<reference evidence="3" key="1">
    <citation type="submission" date="2016-02" db="EMBL/GenBank/DDBJ databases">
        <authorList>
            <person name="Sanders J.G."/>
            <person name="Lin J.Y."/>
            <person name="Wertz J.T."/>
            <person name="Russell J.A."/>
            <person name="Moreau C.S."/>
            <person name="Powell S."/>
        </authorList>
    </citation>
    <scope>NUCLEOTIDE SEQUENCE [LARGE SCALE GENOMIC DNA]</scope>
    <source>
        <strain evidence="3">CAG34</strain>
    </source>
</reference>
<dbReference type="Gene3D" id="3.40.50.1820">
    <property type="entry name" value="alpha/beta hydrolase"/>
    <property type="match status" value="1"/>
</dbReference>
<protein>
    <submittedName>
        <fullName evidence="2">Alpha/beta hydrolase</fullName>
    </submittedName>
</protein>
<evidence type="ECO:0000313" key="3">
    <source>
        <dbReference type="Proteomes" id="UP000070058"/>
    </source>
</evidence>
<dbReference type="PANTHER" id="PTHR43194:SF2">
    <property type="entry name" value="PEROXISOMAL MEMBRANE PROTEIN LPX1"/>
    <property type="match status" value="1"/>
</dbReference>
<accession>A0A139SMY8</accession>
<proteinExistence type="predicted"/>
<dbReference type="Proteomes" id="UP000070058">
    <property type="component" value="Unassembled WGS sequence"/>
</dbReference>
<dbReference type="SUPFAM" id="SSF53474">
    <property type="entry name" value="alpha/beta-Hydrolases"/>
    <property type="match status" value="1"/>
</dbReference>
<evidence type="ECO:0000313" key="2">
    <source>
        <dbReference type="EMBL" id="KXU35840.1"/>
    </source>
</evidence>
<name>A0A139SMY8_9BACT</name>
<sequence length="302" mass="33674">MPAELRTLYPFSSHWFRTPGGAQMHYLDEYGQGGEGREGMPHTASAEAVLMLHGNPTWSFYYAQLVQALSPALRCIVPDHIGMGLSEKPENYSYRLQTRIDDVAALVAQLGLRRVHLVVHDWGGAIGFGLAARHPELIGRIVVLNTAAFPSPRIPARIALCKAPLFGPLIVRGLNGFAWPALSMSMARRRLSALEKRALLLPYDSWGSRVAVSGFVRDIPMRESHPSWPALKGAEQGIFRFKNHPALILWGGHDFCFNVAFYDEWKKRLPQAEAHFLADAGHYVLLDAAEEILPRITRFLCA</sequence>
<feature type="domain" description="AB hydrolase-1" evidence="1">
    <location>
        <begin position="48"/>
        <end position="150"/>
    </location>
</feature>
<comment type="caution">
    <text evidence="2">The sequence shown here is derived from an EMBL/GenBank/DDBJ whole genome shotgun (WGS) entry which is preliminary data.</text>
</comment>
<dbReference type="Pfam" id="PF00561">
    <property type="entry name" value="Abhydrolase_1"/>
    <property type="match status" value="1"/>
</dbReference>
<dbReference type="InterPro" id="IPR050228">
    <property type="entry name" value="Carboxylesterase_BioH"/>
</dbReference>
<dbReference type="STRING" id="1548207.AXK11_05675"/>
<dbReference type="InterPro" id="IPR000073">
    <property type="entry name" value="AB_hydrolase_1"/>
</dbReference>
<keyword evidence="2" id="KW-0378">Hydrolase</keyword>
<gene>
    <name evidence="2" type="ORF">AXK11_05675</name>
</gene>
<dbReference type="AlphaFoldDB" id="A0A139SMY8"/>
<dbReference type="PANTHER" id="PTHR43194">
    <property type="entry name" value="HYDROLASE ALPHA/BETA FOLD FAMILY"/>
    <property type="match status" value="1"/>
</dbReference>